<dbReference type="BioCyc" id="SENT913082:G120J-4952-MONOMER"/>
<dbReference type="EMBL" id="AFCU01000451">
    <property type="protein sequence ID" value="EHC91920.1"/>
    <property type="molecule type" value="Genomic_DNA"/>
</dbReference>
<evidence type="ECO:0000313" key="1">
    <source>
        <dbReference type="EMBL" id="EHC91920.1"/>
    </source>
</evidence>
<evidence type="ECO:0000313" key="2">
    <source>
        <dbReference type="Proteomes" id="UP000005065"/>
    </source>
</evidence>
<dbReference type="AlphaFoldDB" id="G5QX64"/>
<dbReference type="Proteomes" id="UP000005065">
    <property type="component" value="Unassembled WGS sequence"/>
</dbReference>
<sequence>MTKNLRRAIATLAELVDPAALNQLVAQYLTRNMMFAEEIAPLARLHKFNEA</sequence>
<proteinExistence type="predicted"/>
<name>G5QX64_SALSE</name>
<accession>G5QX64</accession>
<reference evidence="1 2" key="1">
    <citation type="journal article" date="2011" name="BMC Genomics">
        <title>Genome sequencing reveals diversification of virulence factor content and possible host adaptation in distinct subpopulations of Salmonella enterica.</title>
        <authorList>
            <person name="den Bakker H.C."/>
            <person name="Moreno Switt A.I."/>
            <person name="Govoni G."/>
            <person name="Cummings C.A."/>
            <person name="Ranieri M.L."/>
            <person name="Degoricija L."/>
            <person name="Hoelzer K."/>
            <person name="Rodriguez-Rivera L.D."/>
            <person name="Brown S."/>
            <person name="Bolchacova E."/>
            <person name="Furtado M.R."/>
            <person name="Wiedmann M."/>
        </authorList>
    </citation>
    <scope>NUCLEOTIDE SEQUENCE [LARGE SCALE GENOMIC DNA]</scope>
    <source>
        <strain evidence="1 2">A4-543</strain>
    </source>
</reference>
<comment type="caution">
    <text evidence="1">The sequence shown here is derived from an EMBL/GenBank/DDBJ whole genome shotgun (WGS) entry which is preliminary data.</text>
</comment>
<organism evidence="1 2">
    <name type="scientific">Salmonella enterica subsp. enterica serovar Senftenberg str. A4-543</name>
    <dbReference type="NCBI Taxonomy" id="913082"/>
    <lineage>
        <taxon>Bacteria</taxon>
        <taxon>Pseudomonadati</taxon>
        <taxon>Pseudomonadota</taxon>
        <taxon>Gammaproteobacteria</taxon>
        <taxon>Enterobacterales</taxon>
        <taxon>Enterobacteriaceae</taxon>
        <taxon>Salmonella</taxon>
    </lineage>
</organism>
<gene>
    <name evidence="1" type="ORF">LTSESEN_1353</name>
</gene>
<protein>
    <submittedName>
        <fullName evidence="1">Uncharacterized protein</fullName>
    </submittedName>
</protein>